<organism evidence="1 2">
    <name type="scientific">Fusarium solani</name>
    <name type="common">Filamentous fungus</name>
    <dbReference type="NCBI Taxonomy" id="169388"/>
    <lineage>
        <taxon>Eukaryota</taxon>
        <taxon>Fungi</taxon>
        <taxon>Dikarya</taxon>
        <taxon>Ascomycota</taxon>
        <taxon>Pezizomycotina</taxon>
        <taxon>Sordariomycetes</taxon>
        <taxon>Hypocreomycetidae</taxon>
        <taxon>Hypocreales</taxon>
        <taxon>Nectriaceae</taxon>
        <taxon>Fusarium</taxon>
        <taxon>Fusarium solani species complex</taxon>
    </lineage>
</organism>
<dbReference type="Proteomes" id="UP000736672">
    <property type="component" value="Unassembled WGS sequence"/>
</dbReference>
<dbReference type="OrthoDB" id="2913095at2759"/>
<reference evidence="1" key="1">
    <citation type="journal article" date="2021" name="Nat. Commun.">
        <title>Genetic determinants of endophytism in the Arabidopsis root mycobiome.</title>
        <authorList>
            <person name="Mesny F."/>
            <person name="Miyauchi S."/>
            <person name="Thiergart T."/>
            <person name="Pickel B."/>
            <person name="Atanasova L."/>
            <person name="Karlsson M."/>
            <person name="Huettel B."/>
            <person name="Barry K.W."/>
            <person name="Haridas S."/>
            <person name="Chen C."/>
            <person name="Bauer D."/>
            <person name="Andreopoulos W."/>
            <person name="Pangilinan J."/>
            <person name="LaButti K."/>
            <person name="Riley R."/>
            <person name="Lipzen A."/>
            <person name="Clum A."/>
            <person name="Drula E."/>
            <person name="Henrissat B."/>
            <person name="Kohler A."/>
            <person name="Grigoriev I.V."/>
            <person name="Martin F.M."/>
            <person name="Hacquard S."/>
        </authorList>
    </citation>
    <scope>NUCLEOTIDE SEQUENCE</scope>
    <source>
        <strain evidence="1">FSSC 5 MPI-SDFR-AT-0091</strain>
    </source>
</reference>
<proteinExistence type="predicted"/>
<evidence type="ECO:0000313" key="2">
    <source>
        <dbReference type="Proteomes" id="UP000736672"/>
    </source>
</evidence>
<comment type="caution">
    <text evidence="1">The sequence shown here is derived from an EMBL/GenBank/DDBJ whole genome shotgun (WGS) entry which is preliminary data.</text>
</comment>
<accession>A0A9P9G0N3</accession>
<sequence>MLDAGDGTAQHLYLWRRQASTSYAYPAAARFDEQTGKDVKLRPPRTMDDCIKEMERNRALAGEKGQSATEKEKKNGIRVLRYIKGRQVLGLPGSLCLNTLSIPFGTENDVNSTQEKLINYR</sequence>
<name>A0A9P9G0N3_FUSSL</name>
<gene>
    <name evidence="1" type="ORF">B0J15DRAFT_473081</name>
</gene>
<protein>
    <submittedName>
        <fullName evidence="1">Uncharacterized protein</fullName>
    </submittedName>
</protein>
<dbReference type="AlphaFoldDB" id="A0A9P9G0N3"/>
<evidence type="ECO:0000313" key="1">
    <source>
        <dbReference type="EMBL" id="KAH7230356.1"/>
    </source>
</evidence>
<keyword evidence="2" id="KW-1185">Reference proteome</keyword>
<dbReference type="EMBL" id="JAGTJS010000038">
    <property type="protein sequence ID" value="KAH7230356.1"/>
    <property type="molecule type" value="Genomic_DNA"/>
</dbReference>